<dbReference type="OrthoDB" id="2393824at2759"/>
<gene>
    <name evidence="1" type="ORF">BD626DRAFT_483185</name>
</gene>
<accession>A0A550CP62</accession>
<sequence>MLLDEANEILREASQSRREYPRILSRILHVFFRERMQPLDPHFVSEDACYRLLVENRFLRPLIEEAVSAKDCGGLWNCELLKFQHVDLASFHSRFDDDLTAQKVVQEVLGKCTKSVSDFANGRSRLSTWVPPPSFGALDASTQSFLSSLDIPRASDSNPCLVLHDLGSMIDHQPLQDRIRSVFTASSHTMFINASGSGKTRLLFEGLCEQWGVYMSCAMDASGVGSRNLAWNILYGIEADEVFKTDPPWEMHQLCTNEGVAQRIFHSCFLAGLIFLKTFLESIDPEERDTLAARQRWLLLQTCPFGTNCGDVALTLSDCIQRASPTYIKHAIADTLLHIRALLRRRDAPIFCVVDECQVPDTKFAMKFRDEVTPLRLLARSYESFECVTVILTGKSINREPFCRPDSPQYRVCTDTGAFDTAERQQTYILRYLPPVLAASSTGRLLISRMWTWLKGRYQFTASFISCLLMTWFEQPQMLLTTYVFVMLKIEANDISDDKLEGPLPYSSQRAAQNFQGFTGARLEYDPQAWYSAQSIMLRLLLGEDSVHITENCFHLARHGVTHFTDACGKESRAYEPTVLCPLARRIFKDSGVADGLYPMERAKSIKEPPIHRTDHLAFASVLVHALREKRLLCDLFSFPGIAPAWAAQNAQLVRVVRQKGGKPQAIKVDSSFAKATAFERWVSYSPRWLQQKSGEPFCVASQFSEADLLFVLQLEDGRCVYVALACVFRNAHVDVSLADVGQKLESLAPCNIFRQASNTTYKNRLRFWALPEKATYMGDTPVLRVVSAFPYEVDVNEVERDAHPQPIATVNMSLVREVAGSIAVDDVAFKRG</sequence>
<reference evidence="1 2" key="1">
    <citation type="journal article" date="2019" name="New Phytol.">
        <title>Comparative genomics reveals unique wood-decay strategies and fruiting body development in the Schizophyllaceae.</title>
        <authorList>
            <person name="Almasi E."/>
            <person name="Sahu N."/>
            <person name="Krizsan K."/>
            <person name="Balint B."/>
            <person name="Kovacs G.M."/>
            <person name="Kiss B."/>
            <person name="Cseklye J."/>
            <person name="Drula E."/>
            <person name="Henrissat B."/>
            <person name="Nagy I."/>
            <person name="Chovatia M."/>
            <person name="Adam C."/>
            <person name="LaButti K."/>
            <person name="Lipzen A."/>
            <person name="Riley R."/>
            <person name="Grigoriev I.V."/>
            <person name="Nagy L.G."/>
        </authorList>
    </citation>
    <scope>NUCLEOTIDE SEQUENCE [LARGE SCALE GENOMIC DNA]</scope>
    <source>
        <strain evidence="1 2">NL-1724</strain>
    </source>
</reference>
<protein>
    <submittedName>
        <fullName evidence="1">Uncharacterized protein</fullName>
    </submittedName>
</protein>
<comment type="caution">
    <text evidence="1">The sequence shown here is derived from an EMBL/GenBank/DDBJ whole genome shotgun (WGS) entry which is preliminary data.</text>
</comment>
<organism evidence="1 2">
    <name type="scientific">Schizophyllum amplum</name>
    <dbReference type="NCBI Taxonomy" id="97359"/>
    <lineage>
        <taxon>Eukaryota</taxon>
        <taxon>Fungi</taxon>
        <taxon>Dikarya</taxon>
        <taxon>Basidiomycota</taxon>
        <taxon>Agaricomycotina</taxon>
        <taxon>Agaricomycetes</taxon>
        <taxon>Agaricomycetidae</taxon>
        <taxon>Agaricales</taxon>
        <taxon>Schizophyllaceae</taxon>
        <taxon>Schizophyllum</taxon>
    </lineage>
</organism>
<proteinExistence type="predicted"/>
<evidence type="ECO:0000313" key="1">
    <source>
        <dbReference type="EMBL" id="TRM66593.1"/>
    </source>
</evidence>
<dbReference type="AlphaFoldDB" id="A0A550CP62"/>
<name>A0A550CP62_9AGAR</name>
<dbReference type="EMBL" id="VDMD01000003">
    <property type="protein sequence ID" value="TRM66593.1"/>
    <property type="molecule type" value="Genomic_DNA"/>
</dbReference>
<keyword evidence="2" id="KW-1185">Reference proteome</keyword>
<dbReference type="Proteomes" id="UP000320762">
    <property type="component" value="Unassembled WGS sequence"/>
</dbReference>
<evidence type="ECO:0000313" key="2">
    <source>
        <dbReference type="Proteomes" id="UP000320762"/>
    </source>
</evidence>